<proteinExistence type="predicted"/>
<dbReference type="Proteomes" id="UP000515237">
    <property type="component" value="Chromosome"/>
</dbReference>
<feature type="transmembrane region" description="Helical" evidence="7">
    <location>
        <begin position="227"/>
        <end position="248"/>
    </location>
</feature>
<keyword evidence="6 7" id="KW-0472">Membrane</keyword>
<dbReference type="RefSeq" id="WP_185271178.1">
    <property type="nucleotide sequence ID" value="NZ_CP055156.1"/>
</dbReference>
<evidence type="ECO:0000256" key="7">
    <source>
        <dbReference type="SAM" id="Phobius"/>
    </source>
</evidence>
<dbReference type="Pfam" id="PF03547">
    <property type="entry name" value="Mem_trans"/>
    <property type="match status" value="1"/>
</dbReference>
<dbReference type="PANTHER" id="PTHR36838">
    <property type="entry name" value="AUXIN EFFLUX CARRIER FAMILY PROTEIN"/>
    <property type="match status" value="1"/>
</dbReference>
<evidence type="ECO:0000256" key="6">
    <source>
        <dbReference type="ARBA" id="ARBA00023136"/>
    </source>
</evidence>
<feature type="transmembrane region" description="Helical" evidence="7">
    <location>
        <begin position="189"/>
        <end position="207"/>
    </location>
</feature>
<keyword evidence="5 7" id="KW-1133">Transmembrane helix</keyword>
<keyword evidence="9" id="KW-1185">Reference proteome</keyword>
<feature type="transmembrane region" description="Helical" evidence="7">
    <location>
        <begin position="34"/>
        <end position="53"/>
    </location>
</feature>
<dbReference type="InterPro" id="IPR004776">
    <property type="entry name" value="Mem_transp_PIN-like"/>
</dbReference>
<evidence type="ECO:0000256" key="1">
    <source>
        <dbReference type="ARBA" id="ARBA00004141"/>
    </source>
</evidence>
<dbReference type="KEGG" id="aswu:HUW51_18840"/>
<gene>
    <name evidence="8" type="ORF">HUW51_18840</name>
</gene>
<feature type="transmembrane region" description="Helical" evidence="7">
    <location>
        <begin position="122"/>
        <end position="142"/>
    </location>
</feature>
<feature type="transmembrane region" description="Helical" evidence="7">
    <location>
        <begin position="255"/>
        <end position="275"/>
    </location>
</feature>
<feature type="transmembrane region" description="Helical" evidence="7">
    <location>
        <begin position="92"/>
        <end position="115"/>
    </location>
</feature>
<evidence type="ECO:0000313" key="9">
    <source>
        <dbReference type="Proteomes" id="UP000515237"/>
    </source>
</evidence>
<evidence type="ECO:0000256" key="5">
    <source>
        <dbReference type="ARBA" id="ARBA00022989"/>
    </source>
</evidence>
<organism evidence="8 9">
    <name type="scientific">Adhaeribacter swui</name>
    <dbReference type="NCBI Taxonomy" id="2086471"/>
    <lineage>
        <taxon>Bacteria</taxon>
        <taxon>Pseudomonadati</taxon>
        <taxon>Bacteroidota</taxon>
        <taxon>Cytophagia</taxon>
        <taxon>Cytophagales</taxon>
        <taxon>Hymenobacteraceae</taxon>
        <taxon>Adhaeribacter</taxon>
    </lineage>
</organism>
<evidence type="ECO:0000313" key="8">
    <source>
        <dbReference type="EMBL" id="QNF34683.1"/>
    </source>
</evidence>
<keyword evidence="2" id="KW-0813">Transport</keyword>
<feature type="transmembrane region" description="Helical" evidence="7">
    <location>
        <begin position="60"/>
        <end position="80"/>
    </location>
</feature>
<feature type="transmembrane region" description="Helical" evidence="7">
    <location>
        <begin position="281"/>
        <end position="306"/>
    </location>
</feature>
<comment type="subcellular location">
    <subcellularLocation>
        <location evidence="1">Membrane</location>
        <topology evidence="1">Multi-pass membrane protein</topology>
    </subcellularLocation>
</comment>
<feature type="transmembrane region" description="Helical" evidence="7">
    <location>
        <begin position="7"/>
        <end position="28"/>
    </location>
</feature>
<evidence type="ECO:0000256" key="3">
    <source>
        <dbReference type="ARBA" id="ARBA00022475"/>
    </source>
</evidence>
<accession>A0A7G7GBZ9</accession>
<evidence type="ECO:0000256" key="4">
    <source>
        <dbReference type="ARBA" id="ARBA00022692"/>
    </source>
</evidence>
<reference evidence="8 9" key="1">
    <citation type="journal article" date="2018" name="Int. J. Syst. Evol. Microbiol.">
        <title>Adhaeribacter swui sp. nov., isolated from wet mud.</title>
        <authorList>
            <person name="Kim D.U."/>
            <person name="Kim K.W."/>
            <person name="Kang M.S."/>
            <person name="Kim J.Y."/>
            <person name="Jang J.H."/>
            <person name="Kim M.K."/>
        </authorList>
    </citation>
    <scope>NUCLEOTIDE SEQUENCE [LARGE SCALE GENOMIC DNA]</scope>
    <source>
        <strain evidence="8 9">KCTC 52873</strain>
    </source>
</reference>
<dbReference type="EMBL" id="CP055156">
    <property type="protein sequence ID" value="QNF34683.1"/>
    <property type="molecule type" value="Genomic_DNA"/>
</dbReference>
<feature type="transmembrane region" description="Helical" evidence="7">
    <location>
        <begin position="157"/>
        <end position="177"/>
    </location>
</feature>
<dbReference type="GO" id="GO:0055085">
    <property type="term" value="P:transmembrane transport"/>
    <property type="evidence" value="ECO:0007669"/>
    <property type="project" value="InterPro"/>
</dbReference>
<sequence length="307" mass="33819">MEVLSKLLTSVVPLYLFIGVGYFASKWWNLKSKFLSKLMLYALIPLLIIDNILQADIAQLLIVVTIVFALALAMSVPAWFTHQKLVKDFNPYLLYCGFSYFNVGWFGIPVVLALFGEKQMPLIISAYMGNVLYGDTIGYYLMSRSKDLPVKESVKNVIKIPAIYACAVAIVANLLGFKSPEFISPIMKVVSWIVSALGMVIIGIGLTKVNFKEIAYKMFGKLLGVRYVAAAVIMGLLVLAEMLLVGQLKSDEQKLLLLIPAFPIAANLVVFSSYLDTENENASLLVSLSSLISLVIVPIACLLLFAK</sequence>
<keyword evidence="4 7" id="KW-0812">Transmembrane</keyword>
<name>A0A7G7GBZ9_9BACT</name>
<protein>
    <submittedName>
        <fullName evidence="8">AEC family transporter</fullName>
    </submittedName>
</protein>
<evidence type="ECO:0000256" key="2">
    <source>
        <dbReference type="ARBA" id="ARBA00022448"/>
    </source>
</evidence>
<dbReference type="PANTHER" id="PTHR36838:SF3">
    <property type="entry name" value="TRANSPORTER AUXIN EFFLUX CARRIER EC FAMILY"/>
    <property type="match status" value="1"/>
</dbReference>
<keyword evidence="3" id="KW-1003">Cell membrane</keyword>
<dbReference type="AlphaFoldDB" id="A0A7G7GBZ9"/>
<dbReference type="GO" id="GO:0016020">
    <property type="term" value="C:membrane"/>
    <property type="evidence" value="ECO:0007669"/>
    <property type="project" value="UniProtKB-SubCell"/>
</dbReference>